<organism evidence="1 2">
    <name type="scientific">Corynebacterium glucuronolyticum</name>
    <dbReference type="NCBI Taxonomy" id="39791"/>
    <lineage>
        <taxon>Bacteria</taxon>
        <taxon>Bacillati</taxon>
        <taxon>Actinomycetota</taxon>
        <taxon>Actinomycetes</taxon>
        <taxon>Mycobacteriales</taxon>
        <taxon>Corynebacteriaceae</taxon>
        <taxon>Corynebacterium</taxon>
    </lineage>
</organism>
<reference evidence="1 2" key="1">
    <citation type="submission" date="2020-12" db="EMBL/GenBank/DDBJ databases">
        <title>FDA dAtabase for Regulatory Grade micrObial Sequences (FDA-ARGOS): Supporting development and validation of Infectious Disease Dx tests.</title>
        <authorList>
            <person name="Sproer C."/>
            <person name="Gronow S."/>
            <person name="Severitt S."/>
            <person name="Schroder I."/>
            <person name="Tallon L."/>
            <person name="Sadzewicz L."/>
            <person name="Zhao X."/>
            <person name="Boylan J."/>
            <person name="Ott S."/>
            <person name="Bowen H."/>
            <person name="Vavikolanu K."/>
            <person name="Mehta A."/>
            <person name="Aluvathingal J."/>
            <person name="Nadendla S."/>
            <person name="Lowell S."/>
            <person name="Myers T."/>
            <person name="Yan Y."/>
            <person name="Sichtig H."/>
        </authorList>
    </citation>
    <scope>NUCLEOTIDE SEQUENCE [LARGE SCALE GENOMIC DNA]</scope>
    <source>
        <strain evidence="1 2">FDAARGOS_1053</strain>
    </source>
</reference>
<dbReference type="InterPro" id="IPR043504">
    <property type="entry name" value="Peptidase_S1_PA_chymotrypsin"/>
</dbReference>
<dbReference type="EMBL" id="CP066007">
    <property type="protein sequence ID" value="QQB46262.1"/>
    <property type="molecule type" value="Genomic_DNA"/>
</dbReference>
<gene>
    <name evidence="1" type="ORF">I6I10_12605</name>
</gene>
<dbReference type="GeneID" id="92759460"/>
<evidence type="ECO:0000313" key="1">
    <source>
        <dbReference type="EMBL" id="QQB46262.1"/>
    </source>
</evidence>
<dbReference type="Gene3D" id="2.40.10.10">
    <property type="entry name" value="Trypsin-like serine proteases"/>
    <property type="match status" value="2"/>
</dbReference>
<name>A0A7T4JUX3_9CORY</name>
<proteinExistence type="predicted"/>
<dbReference type="Proteomes" id="UP000596145">
    <property type="component" value="Chromosome"/>
</dbReference>
<dbReference type="OrthoDB" id="4425803at2"/>
<sequence length="199" mass="21714">MQGPLGVLTNSPRYNGSNKNVAVVNDWATISWADSVRLEPNRYSGDTIVPISDVQLGETVCVYGNTTKRESCGNFAGRNGTTFYVEHATSDPGDSGGPLWIPGRGLIGVLAGADEIEYLSTFLFIRYHLQLDLIRATAPGVNGGAVSDDDIFHVAQRWNRLGRPDPSQSRRTRISAAEIPRPQALLTRQRTKSGVWSVE</sequence>
<dbReference type="InterPro" id="IPR009003">
    <property type="entry name" value="Peptidase_S1_PA"/>
</dbReference>
<dbReference type="AlphaFoldDB" id="A0A7T4JUX3"/>
<dbReference type="RefSeq" id="WP_143336950.1">
    <property type="nucleotide sequence ID" value="NZ_CP066007.1"/>
</dbReference>
<protein>
    <submittedName>
        <fullName evidence="1">Uncharacterized protein</fullName>
    </submittedName>
</protein>
<accession>A0A7T4JUX3</accession>
<dbReference type="SUPFAM" id="SSF50494">
    <property type="entry name" value="Trypsin-like serine proteases"/>
    <property type="match status" value="1"/>
</dbReference>
<evidence type="ECO:0000313" key="2">
    <source>
        <dbReference type="Proteomes" id="UP000596145"/>
    </source>
</evidence>